<name>A0ACA9R2D4_9GLOM</name>
<dbReference type="Proteomes" id="UP000789702">
    <property type="component" value="Unassembled WGS sequence"/>
</dbReference>
<proteinExistence type="predicted"/>
<protein>
    <submittedName>
        <fullName evidence="1">3946_t:CDS:1</fullName>
    </submittedName>
</protein>
<organism evidence="1 2">
    <name type="scientific">Dentiscutata heterogama</name>
    <dbReference type="NCBI Taxonomy" id="1316150"/>
    <lineage>
        <taxon>Eukaryota</taxon>
        <taxon>Fungi</taxon>
        <taxon>Fungi incertae sedis</taxon>
        <taxon>Mucoromycota</taxon>
        <taxon>Glomeromycotina</taxon>
        <taxon>Glomeromycetes</taxon>
        <taxon>Diversisporales</taxon>
        <taxon>Gigasporaceae</taxon>
        <taxon>Dentiscutata</taxon>
    </lineage>
</organism>
<feature type="non-terminal residue" evidence="1">
    <location>
        <position position="52"/>
    </location>
</feature>
<sequence>SHLRQEYDHNEHICNVFHVQKKLKPLDGLYFDIKTIQNTPDERGLHTISTLA</sequence>
<feature type="non-terminal residue" evidence="1">
    <location>
        <position position="1"/>
    </location>
</feature>
<comment type="caution">
    <text evidence="1">The sequence shown here is derived from an EMBL/GenBank/DDBJ whole genome shotgun (WGS) entry which is preliminary data.</text>
</comment>
<gene>
    <name evidence="1" type="ORF">DHETER_LOCUS16015</name>
</gene>
<accession>A0ACA9R2D4</accession>
<reference evidence="1" key="1">
    <citation type="submission" date="2021-06" db="EMBL/GenBank/DDBJ databases">
        <authorList>
            <person name="Kallberg Y."/>
            <person name="Tangrot J."/>
            <person name="Rosling A."/>
        </authorList>
    </citation>
    <scope>NUCLEOTIDE SEQUENCE</scope>
    <source>
        <strain evidence="1">IL203A</strain>
    </source>
</reference>
<evidence type="ECO:0000313" key="1">
    <source>
        <dbReference type="EMBL" id="CAG8774150.1"/>
    </source>
</evidence>
<keyword evidence="2" id="KW-1185">Reference proteome</keyword>
<evidence type="ECO:0000313" key="2">
    <source>
        <dbReference type="Proteomes" id="UP000789702"/>
    </source>
</evidence>
<dbReference type="EMBL" id="CAJVPU010058730">
    <property type="protein sequence ID" value="CAG8774150.1"/>
    <property type="molecule type" value="Genomic_DNA"/>
</dbReference>